<sequence>MFYLILILLPAFYANDWSDYDCSSDMDGINLLMGFRRFCNESKEPVPTMIYDNFNACYYLENYWLAWKRGTTKQSKKGFAYNYRYYVHPEMKKVNTFNKAKIFAELLSKRPGGNVTEVCQA</sequence>
<gene>
    <name evidence="2" type="ORF">CYNAS_LOCUS4721</name>
</gene>
<protein>
    <submittedName>
        <fullName evidence="2">Uncharacterized protein</fullName>
    </submittedName>
</protein>
<keyword evidence="3" id="KW-1185">Reference proteome</keyword>
<accession>A0AA36DRZ9</accession>
<dbReference type="AlphaFoldDB" id="A0AA36DRZ9"/>
<name>A0AA36DRZ9_CYLNA</name>
<evidence type="ECO:0000313" key="2">
    <source>
        <dbReference type="EMBL" id="CAJ0592738.1"/>
    </source>
</evidence>
<dbReference type="EMBL" id="CATQJL010000112">
    <property type="protein sequence ID" value="CAJ0592738.1"/>
    <property type="molecule type" value="Genomic_DNA"/>
</dbReference>
<reference evidence="2" key="1">
    <citation type="submission" date="2023-07" db="EMBL/GenBank/DDBJ databases">
        <authorList>
            <consortium name="CYATHOMIX"/>
        </authorList>
    </citation>
    <scope>NUCLEOTIDE SEQUENCE</scope>
    <source>
        <strain evidence="2">N/A</strain>
    </source>
</reference>
<evidence type="ECO:0000313" key="3">
    <source>
        <dbReference type="Proteomes" id="UP001176961"/>
    </source>
</evidence>
<comment type="caution">
    <text evidence="2">The sequence shown here is derived from an EMBL/GenBank/DDBJ whole genome shotgun (WGS) entry which is preliminary data.</text>
</comment>
<evidence type="ECO:0000256" key="1">
    <source>
        <dbReference type="SAM" id="SignalP"/>
    </source>
</evidence>
<feature type="signal peptide" evidence="1">
    <location>
        <begin position="1"/>
        <end position="18"/>
    </location>
</feature>
<proteinExistence type="predicted"/>
<feature type="chain" id="PRO_5041400883" evidence="1">
    <location>
        <begin position="19"/>
        <end position="121"/>
    </location>
</feature>
<dbReference type="Proteomes" id="UP001176961">
    <property type="component" value="Unassembled WGS sequence"/>
</dbReference>
<organism evidence="2 3">
    <name type="scientific">Cylicocyclus nassatus</name>
    <name type="common">Nematode worm</name>
    <dbReference type="NCBI Taxonomy" id="53992"/>
    <lineage>
        <taxon>Eukaryota</taxon>
        <taxon>Metazoa</taxon>
        <taxon>Ecdysozoa</taxon>
        <taxon>Nematoda</taxon>
        <taxon>Chromadorea</taxon>
        <taxon>Rhabditida</taxon>
        <taxon>Rhabditina</taxon>
        <taxon>Rhabditomorpha</taxon>
        <taxon>Strongyloidea</taxon>
        <taxon>Strongylidae</taxon>
        <taxon>Cylicocyclus</taxon>
    </lineage>
</organism>
<keyword evidence="1" id="KW-0732">Signal</keyword>